<evidence type="ECO:0000256" key="3">
    <source>
        <dbReference type="ARBA" id="ARBA00022989"/>
    </source>
</evidence>
<evidence type="ECO:0000256" key="6">
    <source>
        <dbReference type="SAM" id="Phobius"/>
    </source>
</evidence>
<feature type="region of interest" description="Disordered" evidence="5">
    <location>
        <begin position="331"/>
        <end position="353"/>
    </location>
</feature>
<dbReference type="Proteomes" id="UP000076842">
    <property type="component" value="Unassembled WGS sequence"/>
</dbReference>
<keyword evidence="3 6" id="KW-1133">Transmembrane helix</keyword>
<dbReference type="InParanoid" id="A0A165K6P2"/>
<evidence type="ECO:0000256" key="4">
    <source>
        <dbReference type="ARBA" id="ARBA00023136"/>
    </source>
</evidence>
<name>A0A165K6P2_9BASI</name>
<dbReference type="InterPro" id="IPR004776">
    <property type="entry name" value="Mem_transp_PIN-like"/>
</dbReference>
<feature type="transmembrane region" description="Helical" evidence="6">
    <location>
        <begin position="400"/>
        <end position="420"/>
    </location>
</feature>
<dbReference type="EMBL" id="KV423914">
    <property type="protein sequence ID" value="KZT62755.1"/>
    <property type="molecule type" value="Genomic_DNA"/>
</dbReference>
<feature type="transmembrane region" description="Helical" evidence="6">
    <location>
        <begin position="263"/>
        <end position="283"/>
    </location>
</feature>
<evidence type="ECO:0000313" key="7">
    <source>
        <dbReference type="EMBL" id="KZT62755.1"/>
    </source>
</evidence>
<feature type="transmembrane region" description="Helical" evidence="6">
    <location>
        <begin position="365"/>
        <end position="388"/>
    </location>
</feature>
<keyword evidence="4 6" id="KW-0472">Membrane</keyword>
<gene>
    <name evidence="7" type="ORF">CALCODRAFT_478684</name>
</gene>
<dbReference type="GO" id="GO:0055085">
    <property type="term" value="P:transmembrane transport"/>
    <property type="evidence" value="ECO:0007669"/>
    <property type="project" value="InterPro"/>
</dbReference>
<comment type="subcellular location">
    <subcellularLocation>
        <location evidence="1">Membrane</location>
        <topology evidence="1">Multi-pass membrane protein</topology>
    </subcellularLocation>
</comment>
<reference evidence="7 8" key="1">
    <citation type="journal article" date="2016" name="Mol. Biol. Evol.">
        <title>Comparative Genomics of Early-Diverging Mushroom-Forming Fungi Provides Insights into the Origins of Lignocellulose Decay Capabilities.</title>
        <authorList>
            <person name="Nagy L.G."/>
            <person name="Riley R."/>
            <person name="Tritt A."/>
            <person name="Adam C."/>
            <person name="Daum C."/>
            <person name="Floudas D."/>
            <person name="Sun H."/>
            <person name="Yadav J.S."/>
            <person name="Pangilinan J."/>
            <person name="Larsson K.H."/>
            <person name="Matsuura K."/>
            <person name="Barry K."/>
            <person name="Labutti K."/>
            <person name="Kuo R."/>
            <person name="Ohm R.A."/>
            <person name="Bhattacharya S.S."/>
            <person name="Shirouzu T."/>
            <person name="Yoshinaga Y."/>
            <person name="Martin F.M."/>
            <person name="Grigoriev I.V."/>
            <person name="Hibbett D.S."/>
        </authorList>
    </citation>
    <scope>NUCLEOTIDE SEQUENCE [LARGE SCALE GENOMIC DNA]</scope>
    <source>
        <strain evidence="7 8">HHB12733</strain>
    </source>
</reference>
<keyword evidence="8" id="KW-1185">Reference proteome</keyword>
<dbReference type="OrthoDB" id="191139at2759"/>
<evidence type="ECO:0000256" key="2">
    <source>
        <dbReference type="ARBA" id="ARBA00022692"/>
    </source>
</evidence>
<evidence type="ECO:0000256" key="5">
    <source>
        <dbReference type="SAM" id="MobiDB-lite"/>
    </source>
</evidence>
<dbReference type="AlphaFoldDB" id="A0A165K6P2"/>
<dbReference type="PANTHER" id="PTHR31794">
    <property type="entry name" value="AUXIN EFFLUX TRANSPORTER FAMILY PROTEIN (EUROFUNG)"/>
    <property type="match status" value="1"/>
</dbReference>
<dbReference type="PANTHER" id="PTHR31794:SF4">
    <property type="entry name" value="AUXIN EFFLUX TRANSPORTER FAMILY PROTEIN (EUROFUNG)"/>
    <property type="match status" value="1"/>
</dbReference>
<dbReference type="GO" id="GO:0016020">
    <property type="term" value="C:membrane"/>
    <property type="evidence" value="ECO:0007669"/>
    <property type="project" value="UniProtKB-SubCell"/>
</dbReference>
<dbReference type="GO" id="GO:0005783">
    <property type="term" value="C:endoplasmic reticulum"/>
    <property type="evidence" value="ECO:0007669"/>
    <property type="project" value="TreeGrafter"/>
</dbReference>
<dbReference type="STRING" id="1353952.A0A165K6P2"/>
<evidence type="ECO:0000256" key="1">
    <source>
        <dbReference type="ARBA" id="ARBA00004141"/>
    </source>
</evidence>
<feature type="transmembrane region" description="Helical" evidence="6">
    <location>
        <begin position="432"/>
        <end position="455"/>
    </location>
</feature>
<keyword evidence="2 6" id="KW-0812">Transmembrane</keyword>
<sequence>MPSSLLQSFLAALQSSLSVLLTLGWGVLAGILGLLSQETAKEVSHICVEMFLPALLITNIGKDLAREGEDALELWPILVWAIIYPFISLLLIWPMVKWLNFPTWSLGAVAFNNTTALPLLLLQSLRTTGILDSISQGDSIGSEDQATTYFLLNAMVNNVLTFALGPKLLGETPKEEEREDQVGGYRPHPILTVQSLEDAQEEAEEAVERTEDTPLLSKRIKQGAKHGQTRLKRATHSAGLHIKKWYYGLPYPIRRILYTIHSVINPPLVGAVLAIVIASVPFLRTAFFAAPKEGGVLKAWFTISLQNIGDLFNALQMFVVGSKLYESVVHPPKRKEDADPNGSGEDEPHDPNNLPKDRVVRFWPVAYMLVLRFIIMPGLSIGLVYLLAMKTNVLGNDAMMWFVLMLVAAGPPAINIASMAEVAGESEEVQGAIARFLVICYAITPAICFSVVGALRACEGILDQKGL</sequence>
<feature type="transmembrane region" description="Helical" evidence="6">
    <location>
        <begin position="74"/>
        <end position="96"/>
    </location>
</feature>
<evidence type="ECO:0000313" key="8">
    <source>
        <dbReference type="Proteomes" id="UP000076842"/>
    </source>
</evidence>
<dbReference type="Pfam" id="PF03547">
    <property type="entry name" value="Mem_trans"/>
    <property type="match status" value="1"/>
</dbReference>
<accession>A0A165K6P2</accession>
<protein>
    <recommendedName>
        <fullName evidence="9">Auxin efflux carrier</fullName>
    </recommendedName>
</protein>
<proteinExistence type="predicted"/>
<evidence type="ECO:0008006" key="9">
    <source>
        <dbReference type="Google" id="ProtNLM"/>
    </source>
</evidence>
<organism evidence="7 8">
    <name type="scientific">Calocera cornea HHB12733</name>
    <dbReference type="NCBI Taxonomy" id="1353952"/>
    <lineage>
        <taxon>Eukaryota</taxon>
        <taxon>Fungi</taxon>
        <taxon>Dikarya</taxon>
        <taxon>Basidiomycota</taxon>
        <taxon>Agaricomycotina</taxon>
        <taxon>Dacrymycetes</taxon>
        <taxon>Dacrymycetales</taxon>
        <taxon>Dacrymycetaceae</taxon>
        <taxon>Calocera</taxon>
    </lineage>
</organism>